<dbReference type="KEGG" id="caci:CLOAM1775"/>
<reference evidence="1 2" key="1">
    <citation type="journal article" date="2008" name="J. Bacteriol.">
        <title>'Candidatus Cloacamonas acidaminovorans': genome sequence reconstruction provides a first glimpse of a new bacterial division.</title>
        <authorList>
            <person name="Pelletier E."/>
            <person name="Kreimeyer A."/>
            <person name="Bocs S."/>
            <person name="Rouy Z."/>
            <person name="Gyapay G."/>
            <person name="Chouari R."/>
            <person name="Riviere D."/>
            <person name="Ganesan A."/>
            <person name="Daegelen P."/>
            <person name="Sghir A."/>
            <person name="Cohen G.N."/>
            <person name="Medigue C."/>
            <person name="Weissenbach J."/>
            <person name="Le Paslier D."/>
        </authorList>
    </citation>
    <scope>NUCLEOTIDE SEQUENCE [LARGE SCALE GENOMIC DNA]</scope>
    <source>
        <strain evidence="2">Evry</strain>
    </source>
</reference>
<proteinExistence type="predicted"/>
<dbReference type="AlphaFoldDB" id="B0VJT8"/>
<evidence type="ECO:0000313" key="2">
    <source>
        <dbReference type="Proteomes" id="UP000002019"/>
    </source>
</evidence>
<dbReference type="STRING" id="459349.CLOAM1775"/>
<dbReference type="EMBL" id="CU466930">
    <property type="protein sequence ID" value="CAO81609.1"/>
    <property type="molecule type" value="Genomic_DNA"/>
</dbReference>
<accession>B0VJT8</accession>
<dbReference type="HOGENOM" id="CLU_3078227_0_0_0"/>
<dbReference type="Proteomes" id="UP000002019">
    <property type="component" value="Chromosome"/>
</dbReference>
<sequence>MIKREFGKFITAPISNFGNLCITPLIKEIFLLFGHFLSFGTPQSFVSVLNFS</sequence>
<keyword evidence="2" id="KW-1185">Reference proteome</keyword>
<protein>
    <submittedName>
        <fullName evidence="1">Uncharacterized protein</fullName>
    </submittedName>
</protein>
<name>B0VJT8_CLOAI</name>
<organism evidence="1 2">
    <name type="scientific">Cloacimonas acidaminovorans (strain Evry)</name>
    <dbReference type="NCBI Taxonomy" id="459349"/>
    <lineage>
        <taxon>Bacteria</taxon>
        <taxon>Pseudomonadati</taxon>
        <taxon>Candidatus Cloacimonadota</taxon>
        <taxon>Candidatus Cloacimonadia</taxon>
        <taxon>Candidatus Cloacimonadales</taxon>
        <taxon>Candidatus Cloacimonadaceae</taxon>
        <taxon>Candidatus Cloacimonas</taxon>
    </lineage>
</organism>
<evidence type="ECO:0000313" key="1">
    <source>
        <dbReference type="EMBL" id="CAO81609.1"/>
    </source>
</evidence>
<gene>
    <name evidence="1" type="ordered locus">CLOAM1775</name>
</gene>